<comment type="caution">
    <text evidence="1">The sequence shown here is derived from an EMBL/GenBank/DDBJ whole genome shotgun (WGS) entry which is preliminary data.</text>
</comment>
<evidence type="ECO:0000313" key="4">
    <source>
        <dbReference type="Proteomes" id="UP000663852"/>
    </source>
</evidence>
<proteinExistence type="predicted"/>
<accession>A0A815JE20</accession>
<name>A0A815JE20_ADIRI</name>
<evidence type="ECO:0008006" key="5">
    <source>
        <dbReference type="Google" id="ProtNLM"/>
    </source>
</evidence>
<protein>
    <recommendedName>
        <fullName evidence="5">Ankyrin repeat protein</fullName>
    </recommendedName>
</protein>
<keyword evidence="3" id="KW-1185">Reference proteome</keyword>
<evidence type="ECO:0000313" key="2">
    <source>
        <dbReference type="EMBL" id="CAF1580622.1"/>
    </source>
</evidence>
<dbReference type="Proteomes" id="UP000663852">
    <property type="component" value="Unassembled WGS sequence"/>
</dbReference>
<sequence>MNSKVISINYHWRFIENDCEQFDEAFRLKYSLHIQEKYAKLTNEFENNFKRFQFLRENLTEKRIEDLDHELMKLIDTLPTIFDQFYEANLTKFYSESIKLMKRIEYLILNDGANVNYNENVFHFGMLINKWFISKGNLTLSDNPKFLKSLMKMCKAIFISNPFLLQIQEYTNTYAKIYSPYYFLSYSIYQLNYFPDARYEPNHHLRINWYKVEINLFLFILNHLYNERFSLEDCLFDILHKIKPSFADQMFIRICQLEILRILLEKYENDFLRCDKENRFAIILENLFKTNQIDVIKLIYKQNKTIRYLFDKLENIEHIVDIMIANQKMKQSCEILFNDQQLRVWFINKKLLFILLKKKQCKLIKHLFKLSSSIIHQLDEDGNDSLLYICLNVRGCRHRLIEFLIQNGSDLSRRNFKHINFFNALHISTNRKLLNKLIDHEIISIDYISKEVKQFNNDISNESIRPSES</sequence>
<dbReference type="AlphaFoldDB" id="A0A815JE20"/>
<gene>
    <name evidence="1" type="ORF">EDS130_LOCUS34850</name>
    <name evidence="2" type="ORF">XAT740_LOCUS45466</name>
</gene>
<evidence type="ECO:0000313" key="1">
    <source>
        <dbReference type="EMBL" id="CAF1379632.1"/>
    </source>
</evidence>
<dbReference type="OrthoDB" id="10010476at2759"/>
<dbReference type="EMBL" id="CAJNOJ010000297">
    <property type="protein sequence ID" value="CAF1379632.1"/>
    <property type="molecule type" value="Genomic_DNA"/>
</dbReference>
<evidence type="ECO:0000313" key="3">
    <source>
        <dbReference type="Proteomes" id="UP000663828"/>
    </source>
</evidence>
<organism evidence="1 4">
    <name type="scientific">Adineta ricciae</name>
    <name type="common">Rotifer</name>
    <dbReference type="NCBI Taxonomy" id="249248"/>
    <lineage>
        <taxon>Eukaryota</taxon>
        <taxon>Metazoa</taxon>
        <taxon>Spiralia</taxon>
        <taxon>Gnathifera</taxon>
        <taxon>Rotifera</taxon>
        <taxon>Eurotatoria</taxon>
        <taxon>Bdelloidea</taxon>
        <taxon>Adinetida</taxon>
        <taxon>Adinetidae</taxon>
        <taxon>Adineta</taxon>
    </lineage>
</organism>
<reference evidence="1" key="1">
    <citation type="submission" date="2021-02" db="EMBL/GenBank/DDBJ databases">
        <authorList>
            <person name="Nowell W R."/>
        </authorList>
    </citation>
    <scope>NUCLEOTIDE SEQUENCE</scope>
</reference>
<dbReference type="Gene3D" id="1.25.40.20">
    <property type="entry name" value="Ankyrin repeat-containing domain"/>
    <property type="match status" value="1"/>
</dbReference>
<dbReference type="EMBL" id="CAJNOR010005942">
    <property type="protein sequence ID" value="CAF1580622.1"/>
    <property type="molecule type" value="Genomic_DNA"/>
</dbReference>
<dbReference type="Proteomes" id="UP000663828">
    <property type="component" value="Unassembled WGS sequence"/>
</dbReference>
<dbReference type="InterPro" id="IPR036770">
    <property type="entry name" value="Ankyrin_rpt-contain_sf"/>
</dbReference>